<organism evidence="1 2">
    <name type="scientific">Symbiodinium pilosum</name>
    <name type="common">Dinoflagellate</name>
    <dbReference type="NCBI Taxonomy" id="2952"/>
    <lineage>
        <taxon>Eukaryota</taxon>
        <taxon>Sar</taxon>
        <taxon>Alveolata</taxon>
        <taxon>Dinophyceae</taxon>
        <taxon>Suessiales</taxon>
        <taxon>Symbiodiniaceae</taxon>
        <taxon>Symbiodinium</taxon>
    </lineage>
</organism>
<reference evidence="1" key="1">
    <citation type="submission" date="2021-02" db="EMBL/GenBank/DDBJ databases">
        <authorList>
            <person name="Dougan E. K."/>
            <person name="Rhodes N."/>
            <person name="Thang M."/>
            <person name="Chan C."/>
        </authorList>
    </citation>
    <scope>NUCLEOTIDE SEQUENCE</scope>
</reference>
<proteinExistence type="predicted"/>
<evidence type="ECO:0000313" key="2">
    <source>
        <dbReference type="Proteomes" id="UP000649617"/>
    </source>
</evidence>
<feature type="non-terminal residue" evidence="1">
    <location>
        <position position="129"/>
    </location>
</feature>
<evidence type="ECO:0000313" key="1">
    <source>
        <dbReference type="EMBL" id="CAE7767114.1"/>
    </source>
</evidence>
<keyword evidence="2" id="KW-1185">Reference proteome</keyword>
<gene>
    <name evidence="1" type="ORF">SPIL2461_LOCUS22519</name>
</gene>
<sequence length="129" mass="13563">LWVPKAPRLPGPLLSPHVANTALDAFGHAVVDEVLSSSALSALSRQLQEATMYFHLEATGSYLVALWEDGLASPLLGQVVEELLQALPALCLHRLCEARAYKALGVGGSAPGLAPLGADVTMILWVLPS</sequence>
<accession>A0A812Y8P5</accession>
<name>A0A812Y8P5_SYMPI</name>
<dbReference type="OrthoDB" id="435986at2759"/>
<dbReference type="AlphaFoldDB" id="A0A812Y8P5"/>
<comment type="caution">
    <text evidence="1">The sequence shown here is derived from an EMBL/GenBank/DDBJ whole genome shotgun (WGS) entry which is preliminary data.</text>
</comment>
<dbReference type="Proteomes" id="UP000649617">
    <property type="component" value="Unassembled WGS sequence"/>
</dbReference>
<protein>
    <submittedName>
        <fullName evidence="1">Uncharacterized protein</fullName>
    </submittedName>
</protein>
<dbReference type="EMBL" id="CAJNIZ010047389">
    <property type="protein sequence ID" value="CAE7767114.1"/>
    <property type="molecule type" value="Genomic_DNA"/>
</dbReference>
<feature type="non-terminal residue" evidence="1">
    <location>
        <position position="1"/>
    </location>
</feature>